<feature type="domain" description="HTH lacI-type" evidence="4">
    <location>
        <begin position="3"/>
        <end position="57"/>
    </location>
</feature>
<dbReference type="GO" id="GO:0000976">
    <property type="term" value="F:transcription cis-regulatory region binding"/>
    <property type="evidence" value="ECO:0007669"/>
    <property type="project" value="TreeGrafter"/>
</dbReference>
<dbReference type="PRINTS" id="PR00036">
    <property type="entry name" value="HTHLACI"/>
</dbReference>
<gene>
    <name evidence="5" type="ORF">HDA39_000861</name>
</gene>
<evidence type="ECO:0000256" key="2">
    <source>
        <dbReference type="ARBA" id="ARBA00023125"/>
    </source>
</evidence>
<keyword evidence="3" id="KW-0804">Transcription</keyword>
<dbReference type="EMBL" id="JACHMY010000001">
    <property type="protein sequence ID" value="MBB5834127.1"/>
    <property type="molecule type" value="Genomic_DNA"/>
</dbReference>
<keyword evidence="6" id="KW-1185">Reference proteome</keyword>
<sequence length="327" mass="34117">MAATLRDVARLAGVSTSTVSRALSLPDLVNPATRARVRTAADSLGYEPNKAARGLITGRTGNIGLVLPDLANPFFPSVVKGVQARARAADVAVFVADTDEDVAAEMDLVRALAKQVDGLVLCSPRAEAEDLKAIAADTTVVLLNRIVDNLPAVVFDHEDGMRQAVAHLAALGHRRIAWVGGPAASWSSDQRGQGLSQASAAHGVDLVEVGHFPPHYDGGMAAADQVVATGATAVIAYNDLVAIGLLARLHARNIPVPTRLSVVGIDDIAMSAMSHPALTTIRLPKQQAGRLAVELLLTLLDNPAAAPERRVLPGDLLVRASTTEAPQ</sequence>
<keyword evidence="1" id="KW-0805">Transcription regulation</keyword>
<organism evidence="5 6">
    <name type="scientific">Kribbella italica</name>
    <dbReference type="NCBI Taxonomy" id="1540520"/>
    <lineage>
        <taxon>Bacteria</taxon>
        <taxon>Bacillati</taxon>
        <taxon>Actinomycetota</taxon>
        <taxon>Actinomycetes</taxon>
        <taxon>Propionibacteriales</taxon>
        <taxon>Kribbellaceae</taxon>
        <taxon>Kribbella</taxon>
    </lineage>
</organism>
<dbReference type="GO" id="GO:0003700">
    <property type="term" value="F:DNA-binding transcription factor activity"/>
    <property type="evidence" value="ECO:0007669"/>
    <property type="project" value="TreeGrafter"/>
</dbReference>
<name>A0A7W9J1W2_9ACTN</name>
<proteinExistence type="predicted"/>
<keyword evidence="2 5" id="KW-0238">DNA-binding</keyword>
<dbReference type="SUPFAM" id="SSF47413">
    <property type="entry name" value="lambda repressor-like DNA-binding domains"/>
    <property type="match status" value="1"/>
</dbReference>
<dbReference type="PROSITE" id="PS00356">
    <property type="entry name" value="HTH_LACI_1"/>
    <property type="match status" value="1"/>
</dbReference>
<dbReference type="InterPro" id="IPR028082">
    <property type="entry name" value="Peripla_BP_I"/>
</dbReference>
<dbReference type="InterPro" id="IPR010982">
    <property type="entry name" value="Lambda_DNA-bd_dom_sf"/>
</dbReference>
<evidence type="ECO:0000313" key="5">
    <source>
        <dbReference type="EMBL" id="MBB5834127.1"/>
    </source>
</evidence>
<dbReference type="Pfam" id="PF00356">
    <property type="entry name" value="LacI"/>
    <property type="match status" value="1"/>
</dbReference>
<evidence type="ECO:0000313" key="6">
    <source>
        <dbReference type="Proteomes" id="UP000549971"/>
    </source>
</evidence>
<accession>A0A7W9J1W2</accession>
<evidence type="ECO:0000259" key="4">
    <source>
        <dbReference type="PROSITE" id="PS50932"/>
    </source>
</evidence>
<dbReference type="PROSITE" id="PS50932">
    <property type="entry name" value="HTH_LACI_2"/>
    <property type="match status" value="1"/>
</dbReference>
<dbReference type="PANTHER" id="PTHR30146:SF138">
    <property type="entry name" value="TRANSCRIPTIONAL REGULATORY PROTEIN"/>
    <property type="match status" value="1"/>
</dbReference>
<dbReference type="AlphaFoldDB" id="A0A7W9J1W2"/>
<protein>
    <submittedName>
        <fullName evidence="5">DNA-binding LacI/PurR family transcriptional regulator</fullName>
    </submittedName>
</protein>
<dbReference type="Pfam" id="PF13377">
    <property type="entry name" value="Peripla_BP_3"/>
    <property type="match status" value="1"/>
</dbReference>
<dbReference type="InterPro" id="IPR000843">
    <property type="entry name" value="HTH_LacI"/>
</dbReference>
<dbReference type="Gene3D" id="3.40.50.2300">
    <property type="match status" value="2"/>
</dbReference>
<evidence type="ECO:0000256" key="1">
    <source>
        <dbReference type="ARBA" id="ARBA00023015"/>
    </source>
</evidence>
<dbReference type="Proteomes" id="UP000549971">
    <property type="component" value="Unassembled WGS sequence"/>
</dbReference>
<dbReference type="SUPFAM" id="SSF53822">
    <property type="entry name" value="Periplasmic binding protein-like I"/>
    <property type="match status" value="1"/>
</dbReference>
<dbReference type="RefSeq" id="WP_184793934.1">
    <property type="nucleotide sequence ID" value="NZ_JACHMY010000001.1"/>
</dbReference>
<dbReference type="CDD" id="cd06267">
    <property type="entry name" value="PBP1_LacI_sugar_binding-like"/>
    <property type="match status" value="1"/>
</dbReference>
<comment type="caution">
    <text evidence="5">The sequence shown here is derived from an EMBL/GenBank/DDBJ whole genome shotgun (WGS) entry which is preliminary data.</text>
</comment>
<reference evidence="5 6" key="1">
    <citation type="submission" date="2020-08" db="EMBL/GenBank/DDBJ databases">
        <title>Sequencing the genomes of 1000 actinobacteria strains.</title>
        <authorList>
            <person name="Klenk H.-P."/>
        </authorList>
    </citation>
    <scope>NUCLEOTIDE SEQUENCE [LARGE SCALE GENOMIC DNA]</scope>
    <source>
        <strain evidence="5 6">DSM 28967</strain>
    </source>
</reference>
<dbReference type="SMART" id="SM00354">
    <property type="entry name" value="HTH_LACI"/>
    <property type="match status" value="1"/>
</dbReference>
<dbReference type="InterPro" id="IPR046335">
    <property type="entry name" value="LacI/GalR-like_sensor"/>
</dbReference>
<dbReference type="CDD" id="cd01392">
    <property type="entry name" value="HTH_LacI"/>
    <property type="match status" value="1"/>
</dbReference>
<dbReference type="Gene3D" id="1.10.260.40">
    <property type="entry name" value="lambda repressor-like DNA-binding domains"/>
    <property type="match status" value="1"/>
</dbReference>
<dbReference type="PANTHER" id="PTHR30146">
    <property type="entry name" value="LACI-RELATED TRANSCRIPTIONAL REPRESSOR"/>
    <property type="match status" value="1"/>
</dbReference>
<evidence type="ECO:0000256" key="3">
    <source>
        <dbReference type="ARBA" id="ARBA00023163"/>
    </source>
</evidence>